<dbReference type="Gene3D" id="3.40.30.10">
    <property type="entry name" value="Glutaredoxin"/>
    <property type="match status" value="1"/>
</dbReference>
<dbReference type="EMBL" id="AMRJ01000026">
    <property type="protein sequence ID" value="EKF73402.1"/>
    <property type="molecule type" value="Genomic_DNA"/>
</dbReference>
<name>L0WBF8_9GAMM</name>
<proteinExistence type="predicted"/>
<accession>L0WBF8</accession>
<keyword evidence="1" id="KW-0732">Signal</keyword>
<organism evidence="3 4">
    <name type="scientific">Alcanivorax hongdengensis A-11-3</name>
    <dbReference type="NCBI Taxonomy" id="1177179"/>
    <lineage>
        <taxon>Bacteria</taxon>
        <taxon>Pseudomonadati</taxon>
        <taxon>Pseudomonadota</taxon>
        <taxon>Gammaproteobacteria</taxon>
        <taxon>Oceanospirillales</taxon>
        <taxon>Alcanivoracaceae</taxon>
        <taxon>Alcanivorax</taxon>
    </lineage>
</organism>
<reference evidence="3 4" key="1">
    <citation type="journal article" date="2012" name="J. Bacteriol.">
        <title>Genome Sequence of the Alkane-Degrading Bacterium Alcanivorax hongdengensis Type Strain A-11-3.</title>
        <authorList>
            <person name="Lai Q."/>
            <person name="Shao Z."/>
        </authorList>
    </citation>
    <scope>NUCLEOTIDE SEQUENCE [LARGE SCALE GENOMIC DNA]</scope>
    <source>
        <strain evidence="3 4">A-11-3</strain>
    </source>
</reference>
<keyword evidence="4" id="KW-1185">Reference proteome</keyword>
<dbReference type="InterPro" id="IPR051470">
    <property type="entry name" value="Thiol:disulfide_interchange"/>
</dbReference>
<protein>
    <submittedName>
        <fullName evidence="3">Thiol:disulfide interchange protein DsbG</fullName>
    </submittedName>
</protein>
<dbReference type="SUPFAM" id="SSF52833">
    <property type="entry name" value="Thioredoxin-like"/>
    <property type="match status" value="1"/>
</dbReference>
<evidence type="ECO:0000256" key="1">
    <source>
        <dbReference type="SAM" id="SignalP"/>
    </source>
</evidence>
<feature type="signal peptide" evidence="1">
    <location>
        <begin position="1"/>
        <end position="19"/>
    </location>
</feature>
<evidence type="ECO:0000313" key="3">
    <source>
        <dbReference type="EMBL" id="EKF73402.1"/>
    </source>
</evidence>
<dbReference type="Pfam" id="PF13098">
    <property type="entry name" value="Thioredoxin_2"/>
    <property type="match status" value="1"/>
</dbReference>
<dbReference type="InterPro" id="IPR036249">
    <property type="entry name" value="Thioredoxin-like_sf"/>
</dbReference>
<dbReference type="PATRIC" id="fig|1177179.3.peg.2714"/>
<feature type="domain" description="Thioredoxin-like fold" evidence="2">
    <location>
        <begin position="43"/>
        <end position="173"/>
    </location>
</feature>
<dbReference type="PANTHER" id="PTHR35272">
    <property type="entry name" value="THIOL:DISULFIDE INTERCHANGE PROTEIN DSBC-RELATED"/>
    <property type="match status" value="1"/>
</dbReference>
<evidence type="ECO:0000313" key="4">
    <source>
        <dbReference type="Proteomes" id="UP000010164"/>
    </source>
</evidence>
<dbReference type="Proteomes" id="UP000010164">
    <property type="component" value="Unassembled WGS sequence"/>
</dbReference>
<evidence type="ECO:0000259" key="2">
    <source>
        <dbReference type="Pfam" id="PF13098"/>
    </source>
</evidence>
<comment type="caution">
    <text evidence="3">The sequence shown here is derived from an EMBL/GenBank/DDBJ whole genome shotgun (WGS) entry which is preliminary data.</text>
</comment>
<gene>
    <name evidence="3" type="ORF">A11A3_13655</name>
</gene>
<dbReference type="InterPro" id="IPR012336">
    <property type="entry name" value="Thioredoxin-like_fold"/>
</dbReference>
<dbReference type="STRING" id="1177179.A11A3_13655"/>
<dbReference type="RefSeq" id="WP_008929901.1">
    <property type="nucleotide sequence ID" value="NZ_AMRJ01000026.1"/>
</dbReference>
<dbReference type="PANTHER" id="PTHR35272:SF4">
    <property type="entry name" value="THIOL:DISULFIDE INTERCHANGE PROTEIN DSBG"/>
    <property type="match status" value="1"/>
</dbReference>
<dbReference type="eggNOG" id="COG1651">
    <property type="taxonomic scope" value="Bacteria"/>
</dbReference>
<dbReference type="OrthoDB" id="5298214at2"/>
<feature type="chain" id="PRO_5003947841" evidence="1">
    <location>
        <begin position="20"/>
        <end position="187"/>
    </location>
</feature>
<sequence>MKHLAMALFGLLLPLAGLTAERPAVLDKLAASTWVAEGPAQPERVAYMFTDMACPYCAKMWAEMQPMLNNPANTVQVRHIIVGLINPDTSFSQGAAVLAADDPAAALARHESRFREGGIQPLNPVPDAQRQAIQANTRLMMAMGLGGTPTMVFQDSQQRWRFAPGLMDKRDLRNEVFQLPGDAMSSE</sequence>
<dbReference type="AlphaFoldDB" id="L0WBF8"/>
<dbReference type="NCBIfam" id="NF008657">
    <property type="entry name" value="PRK11657.1"/>
    <property type="match status" value="1"/>
</dbReference>